<evidence type="ECO:0000313" key="2">
    <source>
        <dbReference type="EMBL" id="MFD2414587.1"/>
    </source>
</evidence>
<keyword evidence="1" id="KW-0732">Signal</keyword>
<keyword evidence="3" id="KW-1185">Reference proteome</keyword>
<dbReference type="Gene3D" id="3.10.450.390">
    <property type="entry name" value="Protein of unknown function DUF3889"/>
    <property type="match status" value="1"/>
</dbReference>
<feature type="signal peptide" evidence="1">
    <location>
        <begin position="1"/>
        <end position="27"/>
    </location>
</feature>
<reference evidence="3" key="1">
    <citation type="journal article" date="2019" name="Int. J. Syst. Evol. Microbiol.">
        <title>The Global Catalogue of Microorganisms (GCM) 10K type strain sequencing project: providing services to taxonomists for standard genome sequencing and annotation.</title>
        <authorList>
            <consortium name="The Broad Institute Genomics Platform"/>
            <consortium name="The Broad Institute Genome Sequencing Center for Infectious Disease"/>
            <person name="Wu L."/>
            <person name="Ma J."/>
        </authorList>
    </citation>
    <scope>NUCLEOTIDE SEQUENCE [LARGE SCALE GENOMIC DNA]</scope>
    <source>
        <strain evidence="3">CCM 8725</strain>
    </source>
</reference>
<dbReference type="Proteomes" id="UP001597448">
    <property type="component" value="Unassembled WGS sequence"/>
</dbReference>
<feature type="chain" id="PRO_5045458558" evidence="1">
    <location>
        <begin position="28"/>
        <end position="107"/>
    </location>
</feature>
<dbReference type="EMBL" id="JBHUKY010000110">
    <property type="protein sequence ID" value="MFD2414587.1"/>
    <property type="molecule type" value="Genomic_DNA"/>
</dbReference>
<protein>
    <submittedName>
        <fullName evidence="2">DUF3889 domain-containing protein</fullName>
    </submittedName>
</protein>
<organism evidence="2 3">
    <name type="scientific">Paenibacillus rhizoplanae</name>
    <dbReference type="NCBI Taxonomy" id="1917181"/>
    <lineage>
        <taxon>Bacteria</taxon>
        <taxon>Bacillati</taxon>
        <taxon>Bacillota</taxon>
        <taxon>Bacilli</taxon>
        <taxon>Bacillales</taxon>
        <taxon>Paenibacillaceae</taxon>
        <taxon>Paenibacillus</taxon>
    </lineage>
</organism>
<evidence type="ECO:0000256" key="1">
    <source>
        <dbReference type="SAM" id="SignalP"/>
    </source>
</evidence>
<comment type="caution">
    <text evidence="2">The sequence shown here is derived from an EMBL/GenBank/DDBJ whole genome shotgun (WGS) entry which is preliminary data.</text>
</comment>
<evidence type="ECO:0000313" key="3">
    <source>
        <dbReference type="Proteomes" id="UP001597448"/>
    </source>
</evidence>
<gene>
    <name evidence="2" type="ORF">ACFSX3_32600</name>
</gene>
<dbReference type="InterPro" id="IPR024987">
    <property type="entry name" value="DUF3889"/>
</dbReference>
<dbReference type="RefSeq" id="WP_339220351.1">
    <property type="nucleotide sequence ID" value="NZ_JBHSVQ010000001.1"/>
</dbReference>
<dbReference type="Pfam" id="PF13028">
    <property type="entry name" value="DUF3889"/>
    <property type="match status" value="1"/>
</dbReference>
<name>A0ABW5FL88_9BACL</name>
<proteinExistence type="predicted"/>
<sequence>MKMKKNWMIALLMLLLVTAAPVSRSSAAPDYARWGTIAVKEAQQKYNAEIIDYKHIGRTQIRPKLAEEKFKLLVRSKAGREFGVVVMVRFNPSTNKLQTIQFLETKA</sequence>
<accession>A0ABW5FL88</accession>